<comment type="caution">
    <text evidence="2">Lacks conserved residue(s) required for the propagation of feature annotation.</text>
</comment>
<organism evidence="9 10">
    <name type="scientific">Paralvinella palmiformis</name>
    <dbReference type="NCBI Taxonomy" id="53620"/>
    <lineage>
        <taxon>Eukaryota</taxon>
        <taxon>Metazoa</taxon>
        <taxon>Spiralia</taxon>
        <taxon>Lophotrochozoa</taxon>
        <taxon>Annelida</taxon>
        <taxon>Polychaeta</taxon>
        <taxon>Sedentaria</taxon>
        <taxon>Canalipalpata</taxon>
        <taxon>Terebellida</taxon>
        <taxon>Terebelliformia</taxon>
        <taxon>Alvinellidae</taxon>
        <taxon>Paralvinella</taxon>
    </lineage>
</organism>
<dbReference type="Pfam" id="PF00078">
    <property type="entry name" value="RVT_1"/>
    <property type="match status" value="1"/>
</dbReference>
<feature type="compositionally biased region" description="Polar residues" evidence="4">
    <location>
        <begin position="2012"/>
        <end position="2041"/>
    </location>
</feature>
<accession>A0AAD9KA52</accession>
<keyword evidence="5" id="KW-1133">Transmembrane helix</keyword>
<sequence length="2041" mass="229079">MSHDKWHKIKVTLSLEKKKVTAQVDDRPERTKGLKALVDPKAVQAYQSGPRTSVVFIGGYPPESLQQPSSFVGCFKDIQFSKGDDQMLAELHDKGDLEAGCISACETENPCQYGGRCVNLYTSVECDCFQTSHHGSYCEKEGLTTVTMAGDEWIRYNLYDDIESQRSHLSGIRIAVDFRTSIPEGVLFYASETYPQYNHVAVSLHNGTVHVSVVFEDRETHSELYTTIGKDLNDGRWHSLTLIHEGKDVKIQVDSDVTDMDAKHSHPHLNMPEMIYFAGIEDGYPGIGLRSQQTFLGCVRNLYFNHIAILDHLDGRAYYHGNSPLEYKCQDVHTTSMQYQHDGSYIRILSDKKKDMIIEFEFRTYKPDALLFHTDMGRYDYKGYMKGFLVDGKFELHIVPSGYHGDERQVLSLGSDLNRAQWHTVKIFCNSGMVQLWVNRHFMVQSMKWHLTVGKATYFGYAPDIFDEKRSYIGCMRHIVVQDKHVDPLPLIKSENSVGVSVGSCDLIDWCAQQNPCLNNGLCVSEWFTSYCDCTQTHHEGSVCQFSLLKQSCDDYYLSGDRSSGVHLIDIDMDGSLKPMYVYCELGVVINGRKYGVTQVEHNLQPQTVVRGPELKNMKKQLEYRNMNTGILKTLVKSSSQCRQHLSLGCYQAALGLGKQTMFVSAWNKTFAHVGACKDGTCQCHSDGTCLSNEHNCNCDLKKNNWMADSGYIVEKKELPIMEMLFLQELGGKANITLGPLECMGKDHKITLKCLQPLIEIVLNTSLKLTSGDWHLFQLNIENNQLRVAVANEKRIIDLPNGTQSPGKYSTRLYVGDKPMKHSKEYPGLVGCFGGLVYNKRSHPFNHIIDSKIGVHLGCQSKCESEPCKNGATCIEHWNTYQCKCSNKFAHSGELCEHNINENSVKFLSTGHHLKFVEPELDVLGNDYYLSFRTNQKKALLLYMFDDNNNFIQMDVEDGEVFHLSYNAEYELRHATVKVSGLTDGNWKQVAVWSEQGSLKLYVDGTYKDYEDERMPLLTYSQVPFKDVESVVPLRNVYPPTPGTYIYVGGVPNTFVGIDGLKGCIRGVKIGDQLLDLEATAQDKDDFWPGCPSGCETSPCKHGGRCFDNLEFGDGYICDCSNTGYAGKNCNGEVGIYFSRDAAIEESLSARDASMTGGYEARLELIFATSVKDTTKTAIGFIRGQTGLSDYMLIYLTQVDDKICVAADVQLQDKTVNLVDDTHTADGVPHRVTLERKSNKITLKVDDSIHQTSFDSVSQSNDNLGILDIGWVRKDNFRFTEYVNFTGDIWNVFFTSDMLKTINARPLEVYNGVDDGNHGIRTMGTLAPVTQSLHGMTYDYMYGDTIWRNGQHYSYPPWNPGPAKTVSLASTKEEEASKPGPSPAIAFVVCGLALFFFLGLTLCLVLRHRAQMRRNGPHSAKSIEQFTDEEEVLLRKINPNVIEGLDEEEPIKTAKLRQGPRKGKSGSGTDDENEADKFSSSSVCNPIPICHGKPNLWALFCSIQMVINSGGIMLMKCNPLVHILYIEERLNLDLTPYTCYILCCMKYLQSSEGNQYWWDNGYHTLPLTDTPEEEECKEVDSEVPQIPDKNKDTVAEDQQVSVCIAKIKLKTGGITLLSVPGKVFNRIILERMKGKIDPWLRDQQAGFHPNRSCVDQIATLRIIIEQSLEWNSPLYINFVVYEKAFDSINRDTLWKLLIHYGIPTQLDSLIKNSFEGTGCRVIHSGQPTGHFEVKTAVRQGCLLSPFLFLLVTNWIMKTCTKQRRNGIQWTLNTQLEDLDFADNLALLSHSHQQMQEKTSELAAISSRVELNIYKCKTKIIKVNAVSMEPVKLEGNEIDEVETFTYLGSIIDKRGGTDADVKARIGKARGAFIQLKNIWSSKATVTAHVDSAKPPPKPPRLSTADMPEETMDANPTNDQTELPGPDNDINNVSLTKEYSDESGANFSEEAAKISAVDKVSVHDDESGDEGKENIEIKAEVHSELPPDGSLNPQLKNDGTDKPNIEIDVDKNKTLNNSTEMQTITSNQTEGESEVKLQSNSIH</sequence>
<feature type="domain" description="EGF-like" evidence="7">
    <location>
        <begin position="1092"/>
        <end position="1131"/>
    </location>
</feature>
<evidence type="ECO:0000256" key="5">
    <source>
        <dbReference type="SAM" id="Phobius"/>
    </source>
</evidence>
<feature type="domain" description="Laminin G" evidence="6">
    <location>
        <begin position="143"/>
        <end position="329"/>
    </location>
</feature>
<comment type="caution">
    <text evidence="9">The sequence shown here is derived from an EMBL/GenBank/DDBJ whole genome shotgun (WGS) entry which is preliminary data.</text>
</comment>
<dbReference type="SMART" id="SM00282">
    <property type="entry name" value="LamG"/>
    <property type="match status" value="4"/>
</dbReference>
<dbReference type="Pfam" id="PF00008">
    <property type="entry name" value="EGF"/>
    <property type="match status" value="2"/>
</dbReference>
<dbReference type="PANTHER" id="PTHR15036:SF49">
    <property type="entry name" value="AXOTACTIN"/>
    <property type="match status" value="1"/>
</dbReference>
<dbReference type="Gene3D" id="2.60.120.200">
    <property type="match status" value="6"/>
</dbReference>
<dbReference type="GO" id="GO:0016020">
    <property type="term" value="C:membrane"/>
    <property type="evidence" value="ECO:0007669"/>
    <property type="project" value="UniProtKB-SubCell"/>
</dbReference>
<protein>
    <submittedName>
        <fullName evidence="9">Uncharacterized protein</fullName>
    </submittedName>
</protein>
<feature type="domain" description="Laminin G" evidence="6">
    <location>
        <begin position="1"/>
        <end position="101"/>
    </location>
</feature>
<feature type="region of interest" description="Disordered" evidence="4">
    <location>
        <begin position="1448"/>
        <end position="1481"/>
    </location>
</feature>
<proteinExistence type="predicted"/>
<evidence type="ECO:0000259" key="7">
    <source>
        <dbReference type="PROSITE" id="PS50026"/>
    </source>
</evidence>
<evidence type="ECO:0000256" key="1">
    <source>
        <dbReference type="ARBA" id="ARBA00023157"/>
    </source>
</evidence>
<dbReference type="CDD" id="cd00110">
    <property type="entry name" value="LamG"/>
    <property type="match status" value="3"/>
</dbReference>
<dbReference type="Gene3D" id="2.60.120.1000">
    <property type="match status" value="1"/>
</dbReference>
<evidence type="ECO:0000313" key="10">
    <source>
        <dbReference type="Proteomes" id="UP001208570"/>
    </source>
</evidence>
<dbReference type="Pfam" id="PF02210">
    <property type="entry name" value="Laminin_G_2"/>
    <property type="match status" value="5"/>
</dbReference>
<dbReference type="PROSITE" id="PS50025">
    <property type="entry name" value="LAM_G_DOMAIN"/>
    <property type="match status" value="4"/>
</dbReference>
<dbReference type="InterPro" id="IPR000742">
    <property type="entry name" value="EGF"/>
</dbReference>
<feature type="domain" description="EGF-like" evidence="7">
    <location>
        <begin position="507"/>
        <end position="545"/>
    </location>
</feature>
<feature type="transmembrane region" description="Helical" evidence="5">
    <location>
        <begin position="1496"/>
        <end position="1515"/>
    </location>
</feature>
<dbReference type="InterPro" id="IPR000477">
    <property type="entry name" value="RT_dom"/>
</dbReference>
<dbReference type="InterPro" id="IPR013320">
    <property type="entry name" value="ConA-like_dom_sf"/>
</dbReference>
<evidence type="ECO:0000256" key="3">
    <source>
        <dbReference type="PROSITE-ProRule" id="PRU00122"/>
    </source>
</evidence>
<gene>
    <name evidence="9" type="ORF">LSH36_28g04062</name>
</gene>
<dbReference type="PROSITE" id="PS50026">
    <property type="entry name" value="EGF_3"/>
    <property type="match status" value="4"/>
</dbReference>
<evidence type="ECO:0000256" key="4">
    <source>
        <dbReference type="SAM" id="MobiDB-lite"/>
    </source>
</evidence>
<dbReference type="PROSITE" id="PS50878">
    <property type="entry name" value="RT_POL"/>
    <property type="match status" value="1"/>
</dbReference>
<dbReference type="Gene3D" id="2.10.25.10">
    <property type="entry name" value="Laminin"/>
    <property type="match status" value="4"/>
</dbReference>
<evidence type="ECO:0000259" key="6">
    <source>
        <dbReference type="PROSITE" id="PS50025"/>
    </source>
</evidence>
<feature type="disulfide bond" evidence="3">
    <location>
        <begin position="74"/>
        <end position="101"/>
    </location>
</feature>
<feature type="domain" description="Reverse transcriptase" evidence="8">
    <location>
        <begin position="1598"/>
        <end position="1850"/>
    </location>
</feature>
<dbReference type="InterPro" id="IPR001791">
    <property type="entry name" value="Laminin_G"/>
</dbReference>
<dbReference type="InterPro" id="IPR050372">
    <property type="entry name" value="Neurexin-related_CASP"/>
</dbReference>
<dbReference type="SUPFAM" id="SSF49899">
    <property type="entry name" value="Concanavalin A-like lectins/glucanases"/>
    <property type="match status" value="6"/>
</dbReference>
<feature type="compositionally biased region" description="Basic and acidic residues" evidence="4">
    <location>
        <begin position="1996"/>
        <end position="2011"/>
    </location>
</feature>
<feature type="compositionally biased region" description="Basic residues" evidence="4">
    <location>
        <begin position="1454"/>
        <end position="1464"/>
    </location>
</feature>
<evidence type="ECO:0000256" key="2">
    <source>
        <dbReference type="PROSITE-ProRule" id="PRU00076"/>
    </source>
</evidence>
<evidence type="ECO:0000259" key="8">
    <source>
        <dbReference type="PROSITE" id="PS50878"/>
    </source>
</evidence>
<feature type="domain" description="EGF-like" evidence="7">
    <location>
        <begin position="860"/>
        <end position="897"/>
    </location>
</feature>
<keyword evidence="2" id="KW-0245">EGF-like domain</keyword>
<keyword evidence="5" id="KW-0812">Transmembrane</keyword>
<feature type="region of interest" description="Disordered" evidence="4">
    <location>
        <begin position="1978"/>
        <end position="2041"/>
    </location>
</feature>
<feature type="domain" description="Laminin G" evidence="6">
    <location>
        <begin position="335"/>
        <end position="505"/>
    </location>
</feature>
<reference evidence="9" key="1">
    <citation type="journal article" date="2023" name="Mol. Biol. Evol.">
        <title>Third-Generation Sequencing Reveals the Adaptive Role of the Epigenome in Three Deep-Sea Polychaetes.</title>
        <authorList>
            <person name="Perez M."/>
            <person name="Aroh O."/>
            <person name="Sun Y."/>
            <person name="Lan Y."/>
            <person name="Juniper S.K."/>
            <person name="Young C.R."/>
            <person name="Angers B."/>
            <person name="Qian P.Y."/>
        </authorList>
    </citation>
    <scope>NUCLEOTIDE SEQUENCE</scope>
    <source>
        <strain evidence="9">P08H-3</strain>
    </source>
</reference>
<evidence type="ECO:0000313" key="9">
    <source>
        <dbReference type="EMBL" id="KAK2167406.1"/>
    </source>
</evidence>
<feature type="transmembrane region" description="Helical" evidence="5">
    <location>
        <begin position="1384"/>
        <end position="1406"/>
    </location>
</feature>
<dbReference type="EMBL" id="JAODUP010000028">
    <property type="protein sequence ID" value="KAK2167406.1"/>
    <property type="molecule type" value="Genomic_DNA"/>
</dbReference>
<dbReference type="CDD" id="cd01650">
    <property type="entry name" value="RT_nLTR_like"/>
    <property type="match status" value="1"/>
</dbReference>
<keyword evidence="1 3" id="KW-1015">Disulfide bond</keyword>
<dbReference type="CDD" id="cd00054">
    <property type="entry name" value="EGF_CA"/>
    <property type="match status" value="4"/>
</dbReference>
<keyword evidence="10" id="KW-1185">Reference proteome</keyword>
<dbReference type="SMART" id="SM00181">
    <property type="entry name" value="EGF"/>
    <property type="match status" value="4"/>
</dbReference>
<dbReference type="Proteomes" id="UP001208570">
    <property type="component" value="Unassembled WGS sequence"/>
</dbReference>
<feature type="domain" description="EGF-like" evidence="7">
    <location>
        <begin position="102"/>
        <end position="139"/>
    </location>
</feature>
<feature type="domain" description="Laminin G" evidence="6">
    <location>
        <begin position="903"/>
        <end position="1095"/>
    </location>
</feature>
<feature type="region of interest" description="Disordered" evidence="4">
    <location>
        <begin position="1885"/>
        <end position="1932"/>
    </location>
</feature>
<name>A0AAD9KA52_9ANNE</name>
<keyword evidence="5" id="KW-0472">Membrane</keyword>
<dbReference type="PANTHER" id="PTHR15036">
    <property type="entry name" value="PIKACHURIN-LIKE PROTEIN"/>
    <property type="match status" value="1"/>
</dbReference>